<dbReference type="GO" id="GO:0005524">
    <property type="term" value="F:ATP binding"/>
    <property type="evidence" value="ECO:0007669"/>
    <property type="project" value="UniProtKB-KW"/>
</dbReference>
<name>A0A656JW37_PSESF</name>
<evidence type="ECO:0000313" key="6">
    <source>
        <dbReference type="EMBL" id="EPN57976.1"/>
    </source>
</evidence>
<dbReference type="GO" id="GO:0016887">
    <property type="term" value="F:ATP hydrolysis activity"/>
    <property type="evidence" value="ECO:0007669"/>
    <property type="project" value="InterPro"/>
</dbReference>
<keyword evidence="3" id="KW-0547">Nucleotide-binding</keyword>
<evidence type="ECO:0000256" key="3">
    <source>
        <dbReference type="ARBA" id="ARBA00022741"/>
    </source>
</evidence>
<reference evidence="6 7" key="1">
    <citation type="journal article" date="2013" name="PLoS Pathog.">
        <title>Genomic analysis of the Kiwifruit pathogen Pseudomonas syringae pv. actinidiae provides insight into the origins of an emergent plant disease.</title>
        <authorList>
            <person name="McCann H.C."/>
            <person name="Rikkerink E.H."/>
            <person name="Bertels F."/>
            <person name="Fiers M."/>
            <person name="Lu A."/>
            <person name="Rees-George J."/>
            <person name="Andersen M.T."/>
            <person name="Gleave A.P."/>
            <person name="Haubold B."/>
            <person name="Wohlers M.W."/>
            <person name="Guttman D.S."/>
            <person name="Wang P.W."/>
            <person name="Straub C."/>
            <person name="Vanneste J.L."/>
            <person name="Rainey P.B."/>
            <person name="Templeton M.D."/>
        </authorList>
    </citation>
    <scope>NUCLEOTIDE SEQUENCE [LARGE SCALE GENOMIC DNA]</scope>
    <source>
        <strain evidence="6 7">ICMP 19096</strain>
    </source>
</reference>
<feature type="non-terminal residue" evidence="6">
    <location>
        <position position="74"/>
    </location>
</feature>
<feature type="domain" description="ABC transporter" evidence="5">
    <location>
        <begin position="42"/>
        <end position="74"/>
    </location>
</feature>
<keyword evidence="4 6" id="KW-0067">ATP-binding</keyword>
<protein>
    <submittedName>
        <fullName evidence="6">Peptide ABC transporter ATP-binding protein</fullName>
    </submittedName>
</protein>
<gene>
    <name evidence="6" type="ORF">A245_20126</name>
</gene>
<dbReference type="InterPro" id="IPR050319">
    <property type="entry name" value="ABC_transp_ATP-bind"/>
</dbReference>
<dbReference type="PANTHER" id="PTHR43776:SF7">
    <property type="entry name" value="D,D-DIPEPTIDE TRANSPORT ATP-BINDING PROTEIN DDPF-RELATED"/>
    <property type="match status" value="1"/>
</dbReference>
<dbReference type="PANTHER" id="PTHR43776">
    <property type="entry name" value="TRANSPORT ATP-BINDING PROTEIN"/>
    <property type="match status" value="1"/>
</dbReference>
<evidence type="ECO:0000256" key="4">
    <source>
        <dbReference type="ARBA" id="ARBA00022840"/>
    </source>
</evidence>
<dbReference type="AlphaFoldDB" id="A0A656JW37"/>
<dbReference type="InterPro" id="IPR003439">
    <property type="entry name" value="ABC_transporter-like_ATP-bd"/>
</dbReference>
<dbReference type="EMBL" id="AOKF01001706">
    <property type="protein sequence ID" value="EPN57976.1"/>
    <property type="molecule type" value="Genomic_DNA"/>
</dbReference>
<evidence type="ECO:0000256" key="2">
    <source>
        <dbReference type="ARBA" id="ARBA00022448"/>
    </source>
</evidence>
<organism evidence="6 7">
    <name type="scientific">Pseudomonas syringae pv. actinidiae ICMP 19096</name>
    <dbReference type="NCBI Taxonomy" id="1194405"/>
    <lineage>
        <taxon>Bacteria</taxon>
        <taxon>Pseudomonadati</taxon>
        <taxon>Pseudomonadota</taxon>
        <taxon>Gammaproteobacteria</taxon>
        <taxon>Pseudomonadales</taxon>
        <taxon>Pseudomonadaceae</taxon>
        <taxon>Pseudomonas</taxon>
        <taxon>Pseudomonas syringae</taxon>
    </lineage>
</organism>
<dbReference type="Gene3D" id="3.40.50.300">
    <property type="entry name" value="P-loop containing nucleotide triphosphate hydrolases"/>
    <property type="match status" value="1"/>
</dbReference>
<sequence length="74" mass="7922">MTNQALNASIKKDIALELCDIRREFSISRGFLKPNATLKAVDGVSLRLMRGETLGLVGESGCGKSTLAKMLLGL</sequence>
<dbReference type="SUPFAM" id="SSF52540">
    <property type="entry name" value="P-loop containing nucleoside triphosphate hydrolases"/>
    <property type="match status" value="1"/>
</dbReference>
<evidence type="ECO:0000256" key="1">
    <source>
        <dbReference type="ARBA" id="ARBA00005417"/>
    </source>
</evidence>
<accession>A0A656JW37</accession>
<evidence type="ECO:0000313" key="7">
    <source>
        <dbReference type="Proteomes" id="UP000018849"/>
    </source>
</evidence>
<dbReference type="Pfam" id="PF00005">
    <property type="entry name" value="ABC_tran"/>
    <property type="match status" value="1"/>
</dbReference>
<comment type="caution">
    <text evidence="6">The sequence shown here is derived from an EMBL/GenBank/DDBJ whole genome shotgun (WGS) entry which is preliminary data.</text>
</comment>
<keyword evidence="2" id="KW-0813">Transport</keyword>
<dbReference type="InterPro" id="IPR027417">
    <property type="entry name" value="P-loop_NTPase"/>
</dbReference>
<proteinExistence type="inferred from homology"/>
<evidence type="ECO:0000259" key="5">
    <source>
        <dbReference type="Pfam" id="PF00005"/>
    </source>
</evidence>
<comment type="similarity">
    <text evidence="1">Belongs to the ABC transporter superfamily.</text>
</comment>
<dbReference type="Proteomes" id="UP000018849">
    <property type="component" value="Unassembled WGS sequence"/>
</dbReference>